<dbReference type="InterPro" id="IPR053913">
    <property type="entry name" value="NADAR-DarT1"/>
</dbReference>
<proteinExistence type="predicted"/>
<dbReference type="AlphaFoldDB" id="A0A8J3DSL9"/>
<evidence type="ECO:0000313" key="1">
    <source>
        <dbReference type="EMBL" id="GHD21321.1"/>
    </source>
</evidence>
<protein>
    <submittedName>
        <fullName evidence="1">Uncharacterized protein</fullName>
    </submittedName>
</protein>
<gene>
    <name evidence="1" type="ORF">GCM10016234_34850</name>
</gene>
<dbReference type="EMBL" id="BMZQ01000003">
    <property type="protein sequence ID" value="GHD21321.1"/>
    <property type="molecule type" value="Genomic_DNA"/>
</dbReference>
<reference evidence="1" key="2">
    <citation type="submission" date="2020-09" db="EMBL/GenBank/DDBJ databases">
        <authorList>
            <person name="Sun Q."/>
            <person name="Kim S."/>
        </authorList>
    </citation>
    <scope>NUCLEOTIDE SEQUENCE</scope>
    <source>
        <strain evidence="1">KCTC 42249</strain>
    </source>
</reference>
<comment type="caution">
    <text evidence="1">The sequence shown here is derived from an EMBL/GenBank/DDBJ whole genome shotgun (WGS) entry which is preliminary data.</text>
</comment>
<sequence length="225" mass="25035">MASRPVFVPRPASMVAVEIVEFKWHAGLSIAQKQRSVEELHAAARAVLKVRSVLEVSSKSRDRLGVALSAFNLTFGSPPLTVECAFQGSKVFRDGGPFNDLFSKVPREAKRDQRLRNSGPLTSFVFDGRQWPTEPKTVFYDWIYVSALQRHHDLADGVRKYDAFTDIEFNPEKSFNCQARSVALYVSLLQSGLLEQATSSPDAFLELFGKPALPSPQAAKQGELF</sequence>
<dbReference type="RefSeq" id="WP_189506440.1">
    <property type="nucleotide sequence ID" value="NZ_BMZQ01000003.1"/>
</dbReference>
<accession>A0A8J3DSL9</accession>
<dbReference type="Pfam" id="PF22397">
    <property type="entry name" value="NADAR-DarT1"/>
    <property type="match status" value="1"/>
</dbReference>
<reference evidence="1" key="1">
    <citation type="journal article" date="2014" name="Int. J. Syst. Evol. Microbiol.">
        <title>Complete genome sequence of Corynebacterium casei LMG S-19264T (=DSM 44701T), isolated from a smear-ripened cheese.</title>
        <authorList>
            <consortium name="US DOE Joint Genome Institute (JGI-PGF)"/>
            <person name="Walter F."/>
            <person name="Albersmeier A."/>
            <person name="Kalinowski J."/>
            <person name="Ruckert C."/>
        </authorList>
    </citation>
    <scope>NUCLEOTIDE SEQUENCE</scope>
    <source>
        <strain evidence="1">KCTC 42249</strain>
    </source>
</reference>
<keyword evidence="2" id="KW-1185">Reference proteome</keyword>
<organism evidence="1 2">
    <name type="scientific">Tianweitania populi</name>
    <dbReference type="NCBI Taxonomy" id="1607949"/>
    <lineage>
        <taxon>Bacteria</taxon>
        <taxon>Pseudomonadati</taxon>
        <taxon>Pseudomonadota</taxon>
        <taxon>Alphaproteobacteria</taxon>
        <taxon>Hyphomicrobiales</taxon>
        <taxon>Phyllobacteriaceae</taxon>
        <taxon>Tianweitania</taxon>
    </lineage>
</organism>
<evidence type="ECO:0000313" key="2">
    <source>
        <dbReference type="Proteomes" id="UP000630142"/>
    </source>
</evidence>
<dbReference type="Proteomes" id="UP000630142">
    <property type="component" value="Unassembled WGS sequence"/>
</dbReference>
<name>A0A8J3DSL9_9HYPH</name>